<dbReference type="AlphaFoldDB" id="A0A6C0AID9"/>
<reference evidence="1" key="1">
    <citation type="journal article" date="2020" name="Nature">
        <title>Giant virus diversity and host interactions through global metagenomics.</title>
        <authorList>
            <person name="Schulz F."/>
            <person name="Roux S."/>
            <person name="Paez-Espino D."/>
            <person name="Jungbluth S."/>
            <person name="Walsh D.A."/>
            <person name="Denef V.J."/>
            <person name="McMahon K.D."/>
            <person name="Konstantinidis K.T."/>
            <person name="Eloe-Fadrosh E.A."/>
            <person name="Kyrpides N.C."/>
            <person name="Woyke T."/>
        </authorList>
    </citation>
    <scope>NUCLEOTIDE SEQUENCE</scope>
    <source>
        <strain evidence="1">GVMAG-S-1035237-23</strain>
    </source>
</reference>
<accession>A0A6C0AID9</accession>
<proteinExistence type="predicted"/>
<sequence>MQSIIWAYRQVFACRRWTMDFLFAPEKPEHPEPAVPVSSLPWLWVGAVHPNGTIVDHTTCVNNLVEMDSVITPEWLDAATLSVDDGLCWKYLDAKTLEEKIFPSGGIVIANDTEPQSNNTTHDD</sequence>
<name>A0A6C0AID9_9ZZZZ</name>
<protein>
    <submittedName>
        <fullName evidence="1">Uncharacterized protein</fullName>
    </submittedName>
</protein>
<dbReference type="EMBL" id="MN740649">
    <property type="protein sequence ID" value="QHS79577.1"/>
    <property type="molecule type" value="Genomic_DNA"/>
</dbReference>
<evidence type="ECO:0000313" key="1">
    <source>
        <dbReference type="EMBL" id="QHS79577.1"/>
    </source>
</evidence>
<organism evidence="1">
    <name type="scientific">viral metagenome</name>
    <dbReference type="NCBI Taxonomy" id="1070528"/>
    <lineage>
        <taxon>unclassified sequences</taxon>
        <taxon>metagenomes</taxon>
        <taxon>organismal metagenomes</taxon>
    </lineage>
</organism>